<reference evidence="14" key="1">
    <citation type="journal article" date="2009" name="Science">
        <title>The B73 maize genome: complexity, diversity, and dynamics.</title>
        <authorList>
            <person name="Schnable P.S."/>
            <person name="Ware D."/>
            <person name="Fulton R.S."/>
            <person name="Stein J.C."/>
            <person name="Wei F."/>
            <person name="Pasternak S."/>
            <person name="Liang C."/>
            <person name="Zhang J."/>
            <person name="Fulton L."/>
            <person name="Graves T.A."/>
            <person name="Minx P."/>
            <person name="Reily A.D."/>
            <person name="Courtney L."/>
            <person name="Kruchowski S.S."/>
            <person name="Tomlinson C."/>
            <person name="Strong C."/>
            <person name="Delehaunty K."/>
            <person name="Fronick C."/>
            <person name="Courtney B."/>
            <person name="Rock S.M."/>
            <person name="Belter E."/>
            <person name="Du F."/>
            <person name="Kim K."/>
            <person name="Abbott R.M."/>
            <person name="Cotton M."/>
            <person name="Levy A."/>
            <person name="Marchetto P."/>
            <person name="Ochoa K."/>
            <person name="Jackson S.M."/>
            <person name="Gillam B."/>
            <person name="Chen W."/>
            <person name="Yan L."/>
            <person name="Higginbotham J."/>
            <person name="Cardenas M."/>
            <person name="Waligorski J."/>
            <person name="Applebaum E."/>
            <person name="Phelps L."/>
            <person name="Falcone J."/>
            <person name="Kanchi K."/>
            <person name="Thane T."/>
            <person name="Scimone A."/>
            <person name="Thane N."/>
            <person name="Henke J."/>
            <person name="Wang T."/>
            <person name="Ruppert J."/>
            <person name="Shah N."/>
            <person name="Rotter K."/>
            <person name="Hodges J."/>
            <person name="Ingenthron E."/>
            <person name="Cordes M."/>
            <person name="Kohlberg S."/>
            <person name="Sgro J."/>
            <person name="Delgado B."/>
            <person name="Mead K."/>
            <person name="Chinwalla A."/>
            <person name="Leonard S."/>
            <person name="Crouse K."/>
            <person name="Collura K."/>
            <person name="Kudrna D."/>
            <person name="Currie J."/>
            <person name="He R."/>
            <person name="Angelova A."/>
            <person name="Rajasekar S."/>
            <person name="Mueller T."/>
            <person name="Lomeli R."/>
            <person name="Scara G."/>
            <person name="Ko A."/>
            <person name="Delaney K."/>
            <person name="Wissotski M."/>
            <person name="Lopez G."/>
            <person name="Campos D."/>
            <person name="Braidotti M."/>
            <person name="Ashley E."/>
            <person name="Golser W."/>
            <person name="Kim H."/>
            <person name="Lee S."/>
            <person name="Lin J."/>
            <person name="Dujmic Z."/>
            <person name="Kim W."/>
            <person name="Talag J."/>
            <person name="Zuccolo A."/>
            <person name="Fan C."/>
            <person name="Sebastian A."/>
            <person name="Kramer M."/>
            <person name="Spiegel L."/>
            <person name="Nascimento L."/>
            <person name="Zutavern T."/>
            <person name="Miller B."/>
            <person name="Ambroise C."/>
            <person name="Muller S."/>
            <person name="Spooner W."/>
            <person name="Narechania A."/>
            <person name="Ren L."/>
            <person name="Wei S."/>
            <person name="Kumari S."/>
            <person name="Faga B."/>
            <person name="Levy M.J."/>
            <person name="McMahan L."/>
            <person name="Van Buren P."/>
            <person name="Vaughn M.W."/>
            <person name="Ying K."/>
            <person name="Yeh C.-T."/>
            <person name="Emrich S.J."/>
            <person name="Jia Y."/>
            <person name="Kalyanaraman A."/>
            <person name="Hsia A.-P."/>
            <person name="Barbazuk W.B."/>
            <person name="Baucom R.S."/>
            <person name="Brutnell T.P."/>
            <person name="Carpita N.C."/>
            <person name="Chaparro C."/>
            <person name="Chia J.-M."/>
            <person name="Deragon J.-M."/>
            <person name="Estill J.C."/>
            <person name="Fu Y."/>
            <person name="Jeddeloh J.A."/>
            <person name="Han Y."/>
            <person name="Lee H."/>
            <person name="Li P."/>
            <person name="Lisch D.R."/>
            <person name="Liu S."/>
            <person name="Liu Z."/>
            <person name="Nagel D.H."/>
            <person name="McCann M.C."/>
            <person name="SanMiguel P."/>
            <person name="Myers A.M."/>
            <person name="Nettleton D."/>
            <person name="Nguyen J."/>
            <person name="Penning B.W."/>
            <person name="Ponnala L."/>
            <person name="Schneider K.L."/>
            <person name="Schwartz D.C."/>
            <person name="Sharma A."/>
            <person name="Soderlund C."/>
            <person name="Springer N.M."/>
            <person name="Sun Q."/>
            <person name="Wang H."/>
            <person name="Waterman M."/>
            <person name="Westerman R."/>
            <person name="Wolfgruber T.K."/>
            <person name="Yang L."/>
            <person name="Yu Y."/>
            <person name="Zhang L."/>
            <person name="Zhou S."/>
            <person name="Zhu Q."/>
            <person name="Bennetzen J.L."/>
            <person name="Dawe R.K."/>
            <person name="Jiang J."/>
            <person name="Jiang N."/>
            <person name="Presting G.G."/>
            <person name="Wessler S.R."/>
            <person name="Aluru S."/>
            <person name="Martienssen R.A."/>
            <person name="Clifton S.W."/>
            <person name="McCombie W.R."/>
            <person name="Wing R.A."/>
            <person name="Wilson R.K."/>
        </authorList>
    </citation>
    <scope>NUCLEOTIDE SEQUENCE [LARGE SCALE GENOMIC DNA]</scope>
    <source>
        <strain evidence="14">cv. B73</strain>
    </source>
</reference>
<organism evidence="13 14">
    <name type="scientific">Zea mays</name>
    <name type="common">Maize</name>
    <dbReference type="NCBI Taxonomy" id="4577"/>
    <lineage>
        <taxon>Eukaryota</taxon>
        <taxon>Viridiplantae</taxon>
        <taxon>Streptophyta</taxon>
        <taxon>Embryophyta</taxon>
        <taxon>Tracheophyta</taxon>
        <taxon>Spermatophyta</taxon>
        <taxon>Magnoliopsida</taxon>
        <taxon>Liliopsida</taxon>
        <taxon>Poales</taxon>
        <taxon>Poaceae</taxon>
        <taxon>PACMAD clade</taxon>
        <taxon>Panicoideae</taxon>
        <taxon>Andropogonodae</taxon>
        <taxon>Andropogoneae</taxon>
        <taxon>Tripsacinae</taxon>
        <taxon>Zea</taxon>
    </lineage>
</organism>
<dbReference type="AlphaFoldDB" id="A0A804R0J2"/>
<keyword evidence="7" id="KW-0833">Ubl conjugation pathway</keyword>
<keyword evidence="6" id="KW-0418">Kinase</keyword>
<evidence type="ECO:0000256" key="9">
    <source>
        <dbReference type="PROSITE-ProRule" id="PRU10141"/>
    </source>
</evidence>
<dbReference type="SUPFAM" id="SSF56112">
    <property type="entry name" value="Protein kinase-like (PK-like)"/>
    <property type="match status" value="1"/>
</dbReference>
<feature type="region of interest" description="Disordered" evidence="10">
    <location>
        <begin position="285"/>
        <end position="313"/>
    </location>
</feature>
<comment type="pathway">
    <text evidence="2">Protein modification; protein ubiquitination.</text>
</comment>
<dbReference type="FunCoup" id="A0A804R0J2">
    <property type="interactions" value="40"/>
</dbReference>
<accession>A0A804R0J2</accession>
<feature type="domain" description="U-box" evidence="12">
    <location>
        <begin position="787"/>
        <end position="847"/>
    </location>
</feature>
<dbReference type="PANTHER" id="PTHR45647:SF15">
    <property type="entry name" value="U-BOX DOMAIN-CONTAINING PROTEIN 35"/>
    <property type="match status" value="1"/>
</dbReference>
<reference evidence="13" key="2">
    <citation type="submission" date="2019-07" db="EMBL/GenBank/DDBJ databases">
        <authorList>
            <person name="Seetharam A."/>
            <person name="Woodhouse M."/>
            <person name="Cannon E."/>
        </authorList>
    </citation>
    <scope>NUCLEOTIDE SEQUENCE [LARGE SCALE GENOMIC DNA]</scope>
    <source>
        <strain evidence="13">cv. B73</strain>
    </source>
</reference>
<dbReference type="InterPro" id="IPR051348">
    <property type="entry name" value="U-box_ubiquitin_ligases"/>
</dbReference>
<sequence length="847" mass="93757">MRSEERMKVEEAGGGEIGEMEPPAVSTVAVAVSGGRSSRHALKWALDKFVPEGRVLFRILHVRPAITMVPTPMGNFIPISQVREDVASAYRKEEEWRASNMLVPFQKMCAQRKVEAEAVLLESDDVASAISEEIGKFNICKLVLGSSSKSIFRRKLKGSKTATKISECIPSFCTAYVISKGKLSFVRSATSDIVETPRSISSSTISSPSTRSLSSCAPSEWGDIYATTNVPLHQPSLPLQRDQALAIINKLSNRRVSSSSSVVSEISYNDEPALTRSHSMISEMQFSSGSSGNSVYKSFQRDNLPNNSDEASVSEISENVNHLSGQDDLRLEIERLRVKLQHLHKLHEGALHESLDTTQKLHKSGARHIEDEIKVKEIQLAEDTVRRLVRKQEMEEREAATEAEFYQRSDEMEAKQSYDGAQEAGENEMGKKIAGRGFGEYNRYTWEEIQASTSSFSSALMIGKGSYGTVYRAKLRHTVAAVKVLNSPEGCGTQQLQQELEVLGKIRHPHLLMMLGACPEHGCLVYEYMENGSLDDMLQRRKQNSSPLAWFDRFRVAWEVAAALMFLHSSKPEPIIHRDLKPANILLDGNLVSKIGDVGLSTLLPVPGTGGGGQDVPSTMVKDTAPVGTFCYIDPEYQRTGVLSMKSDVYALGIVLLQLLTARPPVGLAHAVETALEEGRFADVLDAAAGQWPLGEAQELAVLALRCSEMRRKDRPDLNGRVLPALERLKDVAAKAREGAFQGHAAAPPSHFICPILQVWKLWEPSFSRCELSMYAELSLSLKLMFQEVMVDPYVASDGYTYDGKAIELWLSTNETSPMTNLRLPNKSLIPNHSLRSAIMDWRSRSK</sequence>
<dbReference type="SMART" id="SM00220">
    <property type="entry name" value="S_TKc"/>
    <property type="match status" value="1"/>
</dbReference>
<evidence type="ECO:0000256" key="6">
    <source>
        <dbReference type="ARBA" id="ARBA00022777"/>
    </source>
</evidence>
<evidence type="ECO:0000259" key="11">
    <source>
        <dbReference type="PROSITE" id="PS50011"/>
    </source>
</evidence>
<dbReference type="InterPro" id="IPR008271">
    <property type="entry name" value="Ser/Thr_kinase_AS"/>
</dbReference>
<dbReference type="Pfam" id="PF00582">
    <property type="entry name" value="Usp"/>
    <property type="match status" value="1"/>
</dbReference>
<gene>
    <name evidence="13" type="primary">LOC103639799</name>
</gene>
<dbReference type="PROSITE" id="PS00107">
    <property type="entry name" value="PROTEIN_KINASE_ATP"/>
    <property type="match status" value="1"/>
</dbReference>
<evidence type="ECO:0000259" key="12">
    <source>
        <dbReference type="PROSITE" id="PS51698"/>
    </source>
</evidence>
<dbReference type="GO" id="GO:0016567">
    <property type="term" value="P:protein ubiquitination"/>
    <property type="evidence" value="ECO:0007669"/>
    <property type="project" value="UniProtKB-UniPathway"/>
</dbReference>
<dbReference type="PROSITE" id="PS00108">
    <property type="entry name" value="PROTEIN_KINASE_ST"/>
    <property type="match status" value="1"/>
</dbReference>
<dbReference type="GO" id="GO:0061630">
    <property type="term" value="F:ubiquitin protein ligase activity"/>
    <property type="evidence" value="ECO:0007669"/>
    <property type="project" value="UniProtKB-EC"/>
</dbReference>
<dbReference type="SUPFAM" id="SSF52402">
    <property type="entry name" value="Adenine nucleotide alpha hydrolases-like"/>
    <property type="match status" value="1"/>
</dbReference>
<feature type="compositionally biased region" description="Low complexity" evidence="10">
    <location>
        <begin position="285"/>
        <end position="298"/>
    </location>
</feature>
<dbReference type="Gene3D" id="3.30.40.10">
    <property type="entry name" value="Zinc/RING finger domain, C3HC4 (zinc finger)"/>
    <property type="match status" value="1"/>
</dbReference>
<feature type="compositionally biased region" description="Polar residues" evidence="10">
    <location>
        <begin position="301"/>
        <end position="313"/>
    </location>
</feature>
<protein>
    <recommendedName>
        <fullName evidence="3">RING-type E3 ubiquitin transferase</fullName>
        <ecNumber evidence="3">2.3.2.27</ecNumber>
    </recommendedName>
</protein>
<dbReference type="PROSITE" id="PS51698">
    <property type="entry name" value="U_BOX"/>
    <property type="match status" value="1"/>
</dbReference>
<keyword evidence="14" id="KW-1185">Reference proteome</keyword>
<keyword evidence="4" id="KW-0808">Transferase</keyword>
<feature type="domain" description="Protein kinase" evidence="11">
    <location>
        <begin position="456"/>
        <end position="726"/>
    </location>
</feature>
<dbReference type="Gramene" id="Zm00001eb377470_T001">
    <property type="protein sequence ID" value="Zm00001eb377470_P001"/>
    <property type="gene ID" value="Zm00001eb377470"/>
</dbReference>
<dbReference type="Pfam" id="PF04564">
    <property type="entry name" value="U-box"/>
    <property type="match status" value="1"/>
</dbReference>
<dbReference type="InterPro" id="IPR006016">
    <property type="entry name" value="UspA"/>
</dbReference>
<evidence type="ECO:0000256" key="3">
    <source>
        <dbReference type="ARBA" id="ARBA00012483"/>
    </source>
</evidence>
<comment type="catalytic activity">
    <reaction evidence="1">
        <text>S-ubiquitinyl-[E2 ubiquitin-conjugating enzyme]-L-cysteine + [acceptor protein]-L-lysine = [E2 ubiquitin-conjugating enzyme]-L-cysteine + N(6)-ubiquitinyl-[acceptor protein]-L-lysine.</text>
        <dbReference type="EC" id="2.3.2.27"/>
    </reaction>
</comment>
<evidence type="ECO:0000256" key="2">
    <source>
        <dbReference type="ARBA" id="ARBA00004906"/>
    </source>
</evidence>
<dbReference type="InterPro" id="IPR003613">
    <property type="entry name" value="Ubox_domain"/>
</dbReference>
<dbReference type="SUPFAM" id="SSF57850">
    <property type="entry name" value="RING/U-box"/>
    <property type="match status" value="1"/>
</dbReference>
<dbReference type="PROSITE" id="PS50011">
    <property type="entry name" value="PROTEIN_KINASE_DOM"/>
    <property type="match status" value="1"/>
</dbReference>
<evidence type="ECO:0000256" key="1">
    <source>
        <dbReference type="ARBA" id="ARBA00000900"/>
    </source>
</evidence>
<evidence type="ECO:0000256" key="7">
    <source>
        <dbReference type="ARBA" id="ARBA00022786"/>
    </source>
</evidence>
<feature type="compositionally biased region" description="Basic and acidic residues" evidence="10">
    <location>
        <begin position="1"/>
        <end position="11"/>
    </location>
</feature>
<dbReference type="GO" id="GO:0005524">
    <property type="term" value="F:ATP binding"/>
    <property type="evidence" value="ECO:0007669"/>
    <property type="project" value="UniProtKB-UniRule"/>
</dbReference>
<evidence type="ECO:0000256" key="5">
    <source>
        <dbReference type="ARBA" id="ARBA00022741"/>
    </source>
</evidence>
<dbReference type="Gene3D" id="3.40.50.620">
    <property type="entry name" value="HUPs"/>
    <property type="match status" value="1"/>
</dbReference>
<proteinExistence type="predicted"/>
<keyword evidence="8 9" id="KW-0067">ATP-binding</keyword>
<evidence type="ECO:0000256" key="10">
    <source>
        <dbReference type="SAM" id="MobiDB-lite"/>
    </source>
</evidence>
<dbReference type="EnsemblPlants" id="Zm00001eb377470_T001">
    <property type="protein sequence ID" value="Zm00001eb377470_P001"/>
    <property type="gene ID" value="Zm00001eb377470"/>
</dbReference>
<dbReference type="InterPro" id="IPR000719">
    <property type="entry name" value="Prot_kinase_dom"/>
</dbReference>
<dbReference type="CDD" id="cd01989">
    <property type="entry name" value="USP_STK_Ubox_N"/>
    <property type="match status" value="1"/>
</dbReference>
<dbReference type="Proteomes" id="UP000007305">
    <property type="component" value="Chromosome 9"/>
</dbReference>
<dbReference type="UniPathway" id="UPA00143"/>
<evidence type="ECO:0000313" key="13">
    <source>
        <dbReference type="EnsemblPlants" id="Zm00001eb377470_P001"/>
    </source>
</evidence>
<dbReference type="Gene3D" id="1.10.510.10">
    <property type="entry name" value="Transferase(Phosphotransferase) domain 1"/>
    <property type="match status" value="1"/>
</dbReference>
<dbReference type="InParanoid" id="A0A804R0J2"/>
<dbReference type="InterPro" id="IPR013083">
    <property type="entry name" value="Znf_RING/FYVE/PHD"/>
</dbReference>
<dbReference type="EC" id="2.3.2.27" evidence="3"/>
<evidence type="ECO:0000256" key="4">
    <source>
        <dbReference type="ARBA" id="ARBA00022679"/>
    </source>
</evidence>
<dbReference type="InterPro" id="IPR014729">
    <property type="entry name" value="Rossmann-like_a/b/a_fold"/>
</dbReference>
<feature type="region of interest" description="Disordered" evidence="10">
    <location>
        <begin position="1"/>
        <end position="20"/>
    </location>
</feature>
<feature type="binding site" evidence="9">
    <location>
        <position position="483"/>
    </location>
    <ligand>
        <name>ATP</name>
        <dbReference type="ChEBI" id="CHEBI:30616"/>
    </ligand>
</feature>
<keyword evidence="5 9" id="KW-0547">Nucleotide-binding</keyword>
<name>A0A804R0J2_MAIZE</name>
<dbReference type="InterPro" id="IPR017441">
    <property type="entry name" value="Protein_kinase_ATP_BS"/>
</dbReference>
<dbReference type="SMART" id="SM00504">
    <property type="entry name" value="Ubox"/>
    <property type="match status" value="1"/>
</dbReference>
<evidence type="ECO:0000256" key="8">
    <source>
        <dbReference type="ARBA" id="ARBA00022840"/>
    </source>
</evidence>
<dbReference type="GO" id="GO:0004672">
    <property type="term" value="F:protein kinase activity"/>
    <property type="evidence" value="ECO:0007669"/>
    <property type="project" value="InterPro"/>
</dbReference>
<evidence type="ECO:0000313" key="14">
    <source>
        <dbReference type="Proteomes" id="UP000007305"/>
    </source>
</evidence>
<dbReference type="InterPro" id="IPR011009">
    <property type="entry name" value="Kinase-like_dom_sf"/>
</dbReference>
<dbReference type="Pfam" id="PF00069">
    <property type="entry name" value="Pkinase"/>
    <property type="match status" value="1"/>
</dbReference>
<dbReference type="CDD" id="cd16655">
    <property type="entry name" value="RING-Ubox_WDSUB1-like"/>
    <property type="match status" value="1"/>
</dbReference>
<dbReference type="PANTHER" id="PTHR45647">
    <property type="entry name" value="OS02G0152300 PROTEIN"/>
    <property type="match status" value="1"/>
</dbReference>
<reference evidence="13" key="3">
    <citation type="submission" date="2021-05" db="UniProtKB">
        <authorList>
            <consortium name="EnsemblPlants"/>
        </authorList>
    </citation>
    <scope>IDENTIFICATION</scope>
    <source>
        <strain evidence="13">cv. B73</strain>
    </source>
</reference>
<dbReference type="Gene3D" id="3.30.200.20">
    <property type="entry name" value="Phosphorylase Kinase, domain 1"/>
    <property type="match status" value="1"/>
</dbReference>